<protein>
    <submittedName>
        <fullName evidence="1">Uncharacterized protein</fullName>
    </submittedName>
</protein>
<proteinExistence type="predicted"/>
<reference evidence="1 2" key="1">
    <citation type="submission" date="2017-07" db="EMBL/GenBank/DDBJ databases">
        <title>Annotated genome sequence of Bacterioplanes sanyensis isolated from Red Sea.</title>
        <authorList>
            <person name="Rehman Z.U."/>
        </authorList>
    </citation>
    <scope>NUCLEOTIDE SEQUENCE [LARGE SCALE GENOMIC DNA]</scope>
    <source>
        <strain evidence="1 2">NV9</strain>
    </source>
</reference>
<dbReference type="EMBL" id="CP022530">
    <property type="protein sequence ID" value="ASP40332.1"/>
    <property type="molecule type" value="Genomic_DNA"/>
</dbReference>
<keyword evidence="2" id="KW-1185">Reference proteome</keyword>
<name>A0A222FNP4_9GAMM</name>
<dbReference type="Proteomes" id="UP000202440">
    <property type="component" value="Chromosome"/>
</dbReference>
<dbReference type="OrthoDB" id="6315893at2"/>
<gene>
    <name evidence="1" type="ORF">CHH28_17340</name>
</gene>
<evidence type="ECO:0000313" key="1">
    <source>
        <dbReference type="EMBL" id="ASP40332.1"/>
    </source>
</evidence>
<dbReference type="RefSeq" id="WP_094061501.1">
    <property type="nucleotide sequence ID" value="NZ_CP022530.1"/>
</dbReference>
<evidence type="ECO:0000313" key="2">
    <source>
        <dbReference type="Proteomes" id="UP000202440"/>
    </source>
</evidence>
<dbReference type="KEGG" id="bsan:CHH28_17340"/>
<dbReference type="AlphaFoldDB" id="A0A222FNP4"/>
<organism evidence="1 2">
    <name type="scientific">Bacterioplanes sanyensis</name>
    <dbReference type="NCBI Taxonomy" id="1249553"/>
    <lineage>
        <taxon>Bacteria</taxon>
        <taxon>Pseudomonadati</taxon>
        <taxon>Pseudomonadota</taxon>
        <taxon>Gammaproteobacteria</taxon>
        <taxon>Oceanospirillales</taxon>
        <taxon>Oceanospirillaceae</taxon>
        <taxon>Bacterioplanes</taxon>
    </lineage>
</organism>
<accession>A0A222FNP4</accession>
<sequence length="101" mass="11884">MPFSIDAEHASHWSDPEVIERWHTLFCANILSQRFLSGDAMGVAEQNRLQIYVEEWRSRLSSISWFMRVLNEAIAREANQEDRFFGRLSRRSLLKSRLQAS</sequence>